<protein>
    <submittedName>
        <fullName evidence="2">Uncharacterized protein</fullName>
    </submittedName>
</protein>
<feature type="region of interest" description="Disordered" evidence="1">
    <location>
        <begin position="1"/>
        <end position="39"/>
    </location>
</feature>
<proteinExistence type="predicted"/>
<accession>A0A1S7R430</accession>
<sequence length="53" mass="5986">MNHFRSIAASSPFPRDAPHRKDQENPLKNGADRAINAFGDPLDAEKNTYFSLR</sequence>
<name>A0A1S7R430_9HYPH</name>
<evidence type="ECO:0000313" key="2">
    <source>
        <dbReference type="EMBL" id="CUX46630.1"/>
    </source>
</evidence>
<dbReference type="EMBL" id="FBWG01000030">
    <property type="protein sequence ID" value="CUX46630.1"/>
    <property type="molecule type" value="Genomic_DNA"/>
</dbReference>
<evidence type="ECO:0000313" key="3">
    <source>
        <dbReference type="Proteomes" id="UP000191987"/>
    </source>
</evidence>
<reference evidence="2 3" key="1">
    <citation type="submission" date="2016-01" db="EMBL/GenBank/DDBJ databases">
        <authorList>
            <person name="Oliw E.H."/>
        </authorList>
    </citation>
    <scope>NUCLEOTIDE SEQUENCE [LARGE SCALE GENOMIC DNA]</scope>
    <source>
        <strain evidence="2 3">Zutra 3-1</strain>
    </source>
</reference>
<evidence type="ECO:0000256" key="1">
    <source>
        <dbReference type="SAM" id="MobiDB-lite"/>
    </source>
</evidence>
<feature type="compositionally biased region" description="Basic and acidic residues" evidence="1">
    <location>
        <begin position="16"/>
        <end position="25"/>
    </location>
</feature>
<dbReference type="RefSeq" id="WP_162936902.1">
    <property type="nucleotide sequence ID" value="NZ_LT009749.1"/>
</dbReference>
<dbReference type="Proteomes" id="UP000191987">
    <property type="component" value="Unassembled WGS sequence"/>
</dbReference>
<organism evidence="2 3">
    <name type="scientific">Agrobacterium deltaense Zutra 3/1</name>
    <dbReference type="NCBI Taxonomy" id="1183427"/>
    <lineage>
        <taxon>Bacteria</taxon>
        <taxon>Pseudomonadati</taxon>
        <taxon>Pseudomonadota</taxon>
        <taxon>Alphaproteobacteria</taxon>
        <taxon>Hyphomicrobiales</taxon>
        <taxon>Rhizobiaceae</taxon>
        <taxon>Rhizobium/Agrobacterium group</taxon>
        <taxon>Agrobacterium</taxon>
    </lineage>
</organism>
<dbReference type="AlphaFoldDB" id="A0A1S7R430"/>
<gene>
    <name evidence="2" type="ORF">AGR7C_Lc120132</name>
</gene>